<evidence type="ECO:0000259" key="6">
    <source>
        <dbReference type="PROSITE" id="PS51686"/>
    </source>
</evidence>
<comment type="similarity">
    <text evidence="5">Belongs to the class I-like SAM-binding methyltransferase superfamily. RsmB/NOP family.</text>
</comment>
<dbReference type="InterPro" id="IPR023267">
    <property type="entry name" value="RCMT"/>
</dbReference>
<dbReference type="GO" id="GO:0008173">
    <property type="term" value="F:RNA methyltransferase activity"/>
    <property type="evidence" value="ECO:0007669"/>
    <property type="project" value="InterPro"/>
</dbReference>
<evidence type="ECO:0000256" key="2">
    <source>
        <dbReference type="ARBA" id="ARBA00022679"/>
    </source>
</evidence>
<dbReference type="EMBL" id="VDLU01000004">
    <property type="protein sequence ID" value="TNJ27109.1"/>
    <property type="molecule type" value="Genomic_DNA"/>
</dbReference>
<feature type="binding site" evidence="5">
    <location>
        <begin position="221"/>
        <end position="227"/>
    </location>
    <ligand>
        <name>S-adenosyl-L-methionine</name>
        <dbReference type="ChEBI" id="CHEBI:59789"/>
    </ligand>
</feature>
<keyword evidence="2 5" id="KW-0808">Transferase</keyword>
<comment type="caution">
    <text evidence="5">Lacks conserved residue(s) required for the propagation of feature annotation.</text>
</comment>
<dbReference type="GO" id="GO:0070475">
    <property type="term" value="P:rRNA base methylation"/>
    <property type="evidence" value="ECO:0007669"/>
    <property type="project" value="TreeGrafter"/>
</dbReference>
<evidence type="ECO:0000256" key="5">
    <source>
        <dbReference type="PROSITE-ProRule" id="PRU01023"/>
    </source>
</evidence>
<comment type="caution">
    <text evidence="7">The sequence shown here is derived from an EMBL/GenBank/DDBJ whole genome shotgun (WGS) entry which is preliminary data.</text>
</comment>
<dbReference type="AlphaFoldDB" id="A0A4Z1T3H6"/>
<dbReference type="Gene3D" id="3.40.50.150">
    <property type="entry name" value="Vaccinia Virus protein VP39"/>
    <property type="match status" value="1"/>
</dbReference>
<reference evidence="7 8" key="1">
    <citation type="submission" date="2019-05" db="EMBL/GenBank/DDBJ databases">
        <title>The compact genome of Giardia muris reveals important steps in the evolution of intestinal protozoan parasites.</title>
        <authorList>
            <person name="Xu F."/>
            <person name="Jimenez-Gonzalez A."/>
            <person name="Einarsson E."/>
            <person name="Astvaldsson A."/>
            <person name="Peirasmaki D."/>
            <person name="Eckmann L."/>
            <person name="Andersson J.O."/>
            <person name="Svard S.G."/>
            <person name="Jerlstrom-Hultqvist J."/>
        </authorList>
    </citation>
    <scope>NUCLEOTIDE SEQUENCE [LARGE SCALE GENOMIC DNA]</scope>
    <source>
        <strain evidence="7 8">Roberts-Thomson</strain>
    </source>
</reference>
<evidence type="ECO:0000313" key="7">
    <source>
        <dbReference type="EMBL" id="TNJ27109.1"/>
    </source>
</evidence>
<dbReference type="PRINTS" id="PR02008">
    <property type="entry name" value="RCMTFAMILY"/>
</dbReference>
<dbReference type="OrthoDB" id="435282at2759"/>
<feature type="binding site" evidence="5">
    <location>
        <position position="296"/>
    </location>
    <ligand>
        <name>S-adenosyl-L-methionine</name>
        <dbReference type="ChEBI" id="CHEBI:59789"/>
    </ligand>
</feature>
<dbReference type="SUPFAM" id="SSF53335">
    <property type="entry name" value="S-adenosyl-L-methionine-dependent methyltransferases"/>
    <property type="match status" value="1"/>
</dbReference>
<evidence type="ECO:0000313" key="8">
    <source>
        <dbReference type="Proteomes" id="UP000315496"/>
    </source>
</evidence>
<dbReference type="VEuPathDB" id="GiardiaDB:GMRT_12811"/>
<dbReference type="GO" id="GO:0003723">
    <property type="term" value="F:RNA binding"/>
    <property type="evidence" value="ECO:0007669"/>
    <property type="project" value="UniProtKB-UniRule"/>
</dbReference>
<keyword evidence="8" id="KW-1185">Reference proteome</keyword>
<feature type="active site" description="Nucleophile" evidence="5">
    <location>
        <position position="354"/>
    </location>
</feature>
<keyword evidence="1 5" id="KW-0489">Methyltransferase</keyword>
<accession>A0A4Z1T3H6</accession>
<dbReference type="PANTHER" id="PTHR22807">
    <property type="entry name" value="NOP2 YEAST -RELATED NOL1/NOP2/FMU SUN DOMAIN-CONTAINING"/>
    <property type="match status" value="1"/>
</dbReference>
<sequence>MTLDTFVSAARTVHQFMGRRGGLKALAYKQPQPAAVYALALHALEAAPVVGTTLTDLLSLPSESFEHALALVLLGEMLGENGSPHRRRRLNKQTRNMIATLKPLLAQFPRPPRKTQTPMSLPRSLRINRCKNNLVSIDNLVVRLTEELKGGAEVERHGILDEFILLHSPNGTHPAHDIPSVRDGLLVMQSLASGLPVVALCDAVRSLLQIPSTSLTLLDLCAAPGSKTFHACGHFGGVRANDLSDSRTETILKRAHTLIENKEIVIGIEENLFGKLCITTGNALEITGKYDVIVCDPTCSSSGIYRNRDAELAKLAGVGKNKAALEDLCSFQRRIVTHALQAFPSAKLVSYSTCSIHQEENEDIVRSVLEVCGQEWGLFHALPDWKLRGYDMPETIRADRSIGTDGFFVAIFARKSLLVKELQCSL</sequence>
<dbReference type="InterPro" id="IPR049560">
    <property type="entry name" value="MeTrfase_RsmB-F_NOP2_cat"/>
</dbReference>
<proteinExistence type="inferred from homology"/>
<name>A0A4Z1T3H6_GIAMU</name>
<evidence type="ECO:0000256" key="3">
    <source>
        <dbReference type="ARBA" id="ARBA00022691"/>
    </source>
</evidence>
<dbReference type="Pfam" id="PF01189">
    <property type="entry name" value="Methyltr_RsmB-F"/>
    <property type="match status" value="1"/>
</dbReference>
<keyword evidence="4 5" id="KW-0694">RNA-binding</keyword>
<dbReference type="PANTHER" id="PTHR22807:SF4">
    <property type="entry name" value="28S RRNA (CYTOSINE-C(5))-METHYLTRANSFERASE"/>
    <property type="match status" value="1"/>
</dbReference>
<dbReference type="InterPro" id="IPR001678">
    <property type="entry name" value="MeTrfase_RsmB-F_NOP2_dom"/>
</dbReference>
<feature type="binding site" evidence="5">
    <location>
        <position position="242"/>
    </location>
    <ligand>
        <name>S-adenosyl-L-methionine</name>
        <dbReference type="ChEBI" id="CHEBI:59789"/>
    </ligand>
</feature>
<dbReference type="PROSITE" id="PS51686">
    <property type="entry name" value="SAM_MT_RSMB_NOP"/>
    <property type="match status" value="1"/>
</dbReference>
<protein>
    <submittedName>
        <fullName evidence="7">tRNA/rRNA cytosine-C5-methylase</fullName>
    </submittedName>
</protein>
<evidence type="ECO:0000256" key="4">
    <source>
        <dbReference type="ARBA" id="ARBA00022884"/>
    </source>
</evidence>
<gene>
    <name evidence="7" type="ORF">GMRT_12811</name>
</gene>
<evidence type="ECO:0000256" key="1">
    <source>
        <dbReference type="ARBA" id="ARBA00022603"/>
    </source>
</evidence>
<dbReference type="Proteomes" id="UP000315496">
    <property type="component" value="Chromosome 4"/>
</dbReference>
<keyword evidence="3 5" id="KW-0949">S-adenosyl-L-methionine</keyword>
<organism evidence="7 8">
    <name type="scientific">Giardia muris</name>
    <dbReference type="NCBI Taxonomy" id="5742"/>
    <lineage>
        <taxon>Eukaryota</taxon>
        <taxon>Metamonada</taxon>
        <taxon>Diplomonadida</taxon>
        <taxon>Hexamitidae</taxon>
        <taxon>Giardiinae</taxon>
        <taxon>Giardia</taxon>
    </lineage>
</organism>
<dbReference type="InterPro" id="IPR029063">
    <property type="entry name" value="SAM-dependent_MTases_sf"/>
</dbReference>
<feature type="domain" description="SAM-dependent MTase RsmB/NOP-type" evidence="6">
    <location>
        <begin position="113"/>
        <end position="415"/>
    </location>
</feature>
<dbReference type="GO" id="GO:0005730">
    <property type="term" value="C:nucleolus"/>
    <property type="evidence" value="ECO:0007669"/>
    <property type="project" value="TreeGrafter"/>
</dbReference>